<evidence type="ECO:0000256" key="1">
    <source>
        <dbReference type="ARBA" id="ARBA00005636"/>
    </source>
</evidence>
<feature type="chain" id="PRO_5046572301" description="Large ribosomal subunit protein uL2" evidence="7">
    <location>
        <begin position="21"/>
        <end position="279"/>
    </location>
</feature>
<organism evidence="10 11">
    <name type="scientific">Porites lobata</name>
    <dbReference type="NCBI Taxonomy" id="104759"/>
    <lineage>
        <taxon>Eukaryota</taxon>
        <taxon>Metazoa</taxon>
        <taxon>Cnidaria</taxon>
        <taxon>Anthozoa</taxon>
        <taxon>Hexacorallia</taxon>
        <taxon>Scleractinia</taxon>
        <taxon>Fungiina</taxon>
        <taxon>Poritidae</taxon>
        <taxon>Porites</taxon>
    </lineage>
</organism>
<reference evidence="10 11" key="1">
    <citation type="submission" date="2022-05" db="EMBL/GenBank/DDBJ databases">
        <authorList>
            <consortium name="Genoscope - CEA"/>
            <person name="William W."/>
        </authorList>
    </citation>
    <scope>NUCLEOTIDE SEQUENCE [LARGE SCALE GENOMIC DNA]</scope>
</reference>
<proteinExistence type="inferred from homology"/>
<dbReference type="Pfam" id="PF00181">
    <property type="entry name" value="Ribosomal_L2_N"/>
    <property type="match status" value="1"/>
</dbReference>
<dbReference type="InterPro" id="IPR022671">
    <property type="entry name" value="Ribosomal_uL2_CS"/>
</dbReference>
<evidence type="ECO:0000256" key="3">
    <source>
        <dbReference type="ARBA" id="ARBA00023274"/>
    </source>
</evidence>
<dbReference type="SMART" id="SM01383">
    <property type="entry name" value="Ribosomal_L2"/>
    <property type="match status" value="1"/>
</dbReference>
<dbReference type="InterPro" id="IPR008991">
    <property type="entry name" value="Translation_prot_SH3-like_sf"/>
</dbReference>
<dbReference type="NCBIfam" id="NF007180">
    <property type="entry name" value="PRK09612.1"/>
    <property type="match status" value="1"/>
</dbReference>
<dbReference type="SUPFAM" id="SSF50104">
    <property type="entry name" value="Translation proteins SH3-like domain"/>
    <property type="match status" value="1"/>
</dbReference>
<keyword evidence="2" id="KW-0689">Ribosomal protein</keyword>
<feature type="non-terminal residue" evidence="10">
    <location>
        <position position="1"/>
    </location>
</feature>
<protein>
    <recommendedName>
        <fullName evidence="4">Large ribosomal subunit protein uL2</fullName>
    </recommendedName>
    <alternativeName>
        <fullName evidence="5">60S ribosomal protein L8</fullName>
    </alternativeName>
</protein>
<dbReference type="SUPFAM" id="SSF50249">
    <property type="entry name" value="Nucleic acid-binding proteins"/>
    <property type="match status" value="1"/>
</dbReference>
<evidence type="ECO:0000259" key="9">
    <source>
        <dbReference type="SMART" id="SM01383"/>
    </source>
</evidence>
<keyword evidence="7" id="KW-0732">Signal</keyword>
<evidence type="ECO:0000256" key="5">
    <source>
        <dbReference type="ARBA" id="ARBA00035350"/>
    </source>
</evidence>
<feature type="signal peptide" evidence="7">
    <location>
        <begin position="1"/>
        <end position="20"/>
    </location>
</feature>
<dbReference type="EMBL" id="CALNXK010000111">
    <property type="protein sequence ID" value="CAH3158414.1"/>
    <property type="molecule type" value="Genomic_DNA"/>
</dbReference>
<sequence length="279" mass="30664">SLVLIHIFVLFAIRGHIVNMGRVIRGQRKGAGSIFKSHTKHRKGAAKLRPLDYSERNGYLKGVVKEIIHDPGRGAPLAVVSFRDPYRYRLRKEIFIATEGMYTGQFVYCGKKAALQIGNCLPIGTMPEGTIVCNLEEKSGDRGKVARTSGNYATVVSHNPETKRTRVKLPSGVKKVYPSANRAMIGIVAGGGRIDKPMLKAGRAYHKYKAKRNCWPRVRGVAMNPVEHPHGGGNHQHIGTPSTVRRDTSAGRKVGLIAARRTGRIRGGKKNLKGDKETD</sequence>
<dbReference type="PROSITE" id="PS00467">
    <property type="entry name" value="RIBOSOMAL_L2"/>
    <property type="match status" value="1"/>
</dbReference>
<evidence type="ECO:0000313" key="11">
    <source>
        <dbReference type="Proteomes" id="UP001159405"/>
    </source>
</evidence>
<dbReference type="InterPro" id="IPR002171">
    <property type="entry name" value="Ribosomal_uL2"/>
</dbReference>
<keyword evidence="3" id="KW-0687">Ribonucleoprotein</keyword>
<dbReference type="PANTHER" id="PTHR13691:SF16">
    <property type="entry name" value="LARGE RIBOSOMAL SUBUNIT PROTEIN UL2"/>
    <property type="match status" value="1"/>
</dbReference>
<keyword evidence="11" id="KW-1185">Reference proteome</keyword>
<feature type="domain" description="Large ribosomal subunit protein uL2 RNA-binding" evidence="9">
    <location>
        <begin position="30"/>
        <end position="109"/>
    </location>
</feature>
<name>A0ABN8Q6Q9_9CNID</name>
<dbReference type="InterPro" id="IPR012340">
    <property type="entry name" value="NA-bd_OB-fold"/>
</dbReference>
<dbReference type="Pfam" id="PF03947">
    <property type="entry name" value="Ribosomal_L2_C"/>
    <property type="match status" value="1"/>
</dbReference>
<evidence type="ECO:0000256" key="6">
    <source>
        <dbReference type="SAM" id="MobiDB-lite"/>
    </source>
</evidence>
<evidence type="ECO:0000259" key="8">
    <source>
        <dbReference type="SMART" id="SM01382"/>
    </source>
</evidence>
<feature type="region of interest" description="Disordered" evidence="6">
    <location>
        <begin position="226"/>
        <end position="249"/>
    </location>
</feature>
<dbReference type="Gene3D" id="2.30.30.30">
    <property type="match status" value="1"/>
</dbReference>
<dbReference type="Gene3D" id="2.40.50.140">
    <property type="entry name" value="Nucleic acid-binding proteins"/>
    <property type="match status" value="1"/>
</dbReference>
<comment type="similarity">
    <text evidence="1">Belongs to the universal ribosomal protein uL2 family.</text>
</comment>
<dbReference type="InterPro" id="IPR022666">
    <property type="entry name" value="Ribosomal_uL2_RNA-bd_dom"/>
</dbReference>
<gene>
    <name evidence="10" type="ORF">PLOB_00003291</name>
</gene>
<accession>A0ABN8Q6Q9</accession>
<dbReference type="PANTHER" id="PTHR13691">
    <property type="entry name" value="RIBOSOMAL PROTEIN L2"/>
    <property type="match status" value="1"/>
</dbReference>
<dbReference type="InterPro" id="IPR023672">
    <property type="entry name" value="Ribosomal_uL2_arc_euk"/>
</dbReference>
<evidence type="ECO:0000256" key="7">
    <source>
        <dbReference type="SAM" id="SignalP"/>
    </source>
</evidence>
<evidence type="ECO:0000256" key="4">
    <source>
        <dbReference type="ARBA" id="ARBA00035242"/>
    </source>
</evidence>
<evidence type="ECO:0000313" key="10">
    <source>
        <dbReference type="EMBL" id="CAH3158414.1"/>
    </source>
</evidence>
<dbReference type="InterPro" id="IPR022669">
    <property type="entry name" value="Ribosomal_uL2_C"/>
</dbReference>
<dbReference type="InterPro" id="IPR014722">
    <property type="entry name" value="Rib_uL2_dom2"/>
</dbReference>
<feature type="domain" description="Large ribosomal subunit protein uL2 C-terminal" evidence="8">
    <location>
        <begin position="115"/>
        <end position="250"/>
    </location>
</feature>
<dbReference type="PIRSF" id="PIRSF002158">
    <property type="entry name" value="Ribosomal_L2"/>
    <property type="match status" value="1"/>
</dbReference>
<evidence type="ECO:0000256" key="2">
    <source>
        <dbReference type="ARBA" id="ARBA00022980"/>
    </source>
</evidence>
<dbReference type="Proteomes" id="UP001159405">
    <property type="component" value="Unassembled WGS sequence"/>
</dbReference>
<dbReference type="Gene3D" id="4.10.950.10">
    <property type="entry name" value="Ribosomal protein L2, domain 3"/>
    <property type="match status" value="1"/>
</dbReference>
<dbReference type="InterPro" id="IPR014726">
    <property type="entry name" value="Ribosomal_uL2_dom3"/>
</dbReference>
<dbReference type="SMART" id="SM01382">
    <property type="entry name" value="Ribosomal_L2_C"/>
    <property type="match status" value="1"/>
</dbReference>
<comment type="caution">
    <text evidence="10">The sequence shown here is derived from an EMBL/GenBank/DDBJ whole genome shotgun (WGS) entry which is preliminary data.</text>
</comment>